<name>A0A9Q0I6F8_9TELE</name>
<reference evidence="1" key="1">
    <citation type="submission" date="2022-07" db="EMBL/GenBank/DDBJ databases">
        <title>Chromosome-level genome of Muraenolepis orangiensis.</title>
        <authorList>
            <person name="Kim J."/>
        </authorList>
    </citation>
    <scope>NUCLEOTIDE SEQUENCE</scope>
    <source>
        <strain evidence="1">KU_S4_2022</strain>
        <tissue evidence="1">Muscle</tissue>
    </source>
</reference>
<dbReference type="EMBL" id="JANIIK010000117">
    <property type="protein sequence ID" value="KAJ3587080.1"/>
    <property type="molecule type" value="Genomic_DNA"/>
</dbReference>
<accession>A0A9Q0I6F8</accession>
<keyword evidence="2" id="KW-1185">Reference proteome</keyword>
<comment type="caution">
    <text evidence="1">The sequence shown here is derived from an EMBL/GenBank/DDBJ whole genome shotgun (WGS) entry which is preliminary data.</text>
</comment>
<dbReference type="Proteomes" id="UP001148018">
    <property type="component" value="Unassembled WGS sequence"/>
</dbReference>
<protein>
    <submittedName>
        <fullName evidence="1">Uncharacterized protein</fullName>
    </submittedName>
</protein>
<organism evidence="1 2">
    <name type="scientific">Muraenolepis orangiensis</name>
    <name type="common">Patagonian moray cod</name>
    <dbReference type="NCBI Taxonomy" id="630683"/>
    <lineage>
        <taxon>Eukaryota</taxon>
        <taxon>Metazoa</taxon>
        <taxon>Chordata</taxon>
        <taxon>Craniata</taxon>
        <taxon>Vertebrata</taxon>
        <taxon>Euteleostomi</taxon>
        <taxon>Actinopterygii</taxon>
        <taxon>Neopterygii</taxon>
        <taxon>Teleostei</taxon>
        <taxon>Neoteleostei</taxon>
        <taxon>Acanthomorphata</taxon>
        <taxon>Zeiogadaria</taxon>
        <taxon>Gadariae</taxon>
        <taxon>Gadiformes</taxon>
        <taxon>Muraenolepidoidei</taxon>
        <taxon>Muraenolepididae</taxon>
        <taxon>Muraenolepis</taxon>
    </lineage>
</organism>
<sequence>MAKSRVFFEEEDVLYLLHEIVSKIGPLTVFQESLFKYNWSGEQLPEPQPLLEPQEKYQLPDYDLADLIDIVEGMRVEDISQTDYLEGQRDGERSCGSLTQGQQSQFQNLGDKEELPLQLLDQTHSQRVHFTRNQFNHRNTVSPPLLGPLTQGQQSQFQNLGDKEELPLQLLDQTHSQRVHFTRNQFNHR</sequence>
<dbReference type="AlphaFoldDB" id="A0A9Q0I6F8"/>
<evidence type="ECO:0000313" key="2">
    <source>
        <dbReference type="Proteomes" id="UP001148018"/>
    </source>
</evidence>
<gene>
    <name evidence="1" type="ORF">NHX12_013470</name>
</gene>
<proteinExistence type="predicted"/>
<evidence type="ECO:0000313" key="1">
    <source>
        <dbReference type="EMBL" id="KAJ3587080.1"/>
    </source>
</evidence>